<keyword evidence="1" id="KW-0472">Membrane</keyword>
<dbReference type="RefSeq" id="WP_046746392.1">
    <property type="nucleotide sequence ID" value="NZ_CP031422.1"/>
</dbReference>
<keyword evidence="1" id="KW-0812">Transmembrane</keyword>
<accession>A0A3Q9J1A7</accession>
<sequence>MSPKRLFTGDRIFVMACSLCTSIGLVVIAGLSFASYAFANSITITVPWIARFEGYVDENGSPAVTISGSWSAVMATTAIVASSLLLAALSSERSSHSRDRRV</sequence>
<feature type="transmembrane region" description="Helical" evidence="1">
    <location>
        <begin position="70"/>
        <end position="91"/>
    </location>
</feature>
<evidence type="ECO:0000313" key="2">
    <source>
        <dbReference type="EMBL" id="AZS38973.1"/>
    </source>
</evidence>
<keyword evidence="1" id="KW-1133">Transmembrane helix</keyword>
<evidence type="ECO:0000313" key="3">
    <source>
        <dbReference type="Proteomes" id="UP000274841"/>
    </source>
</evidence>
<proteinExistence type="predicted"/>
<organism evidence="2 3">
    <name type="scientific">Microbacterium oxydans</name>
    <dbReference type="NCBI Taxonomy" id="82380"/>
    <lineage>
        <taxon>Bacteria</taxon>
        <taxon>Bacillati</taxon>
        <taxon>Actinomycetota</taxon>
        <taxon>Actinomycetes</taxon>
        <taxon>Micrococcales</taxon>
        <taxon>Microbacteriaceae</taxon>
        <taxon>Microbacterium</taxon>
    </lineage>
</organism>
<gene>
    <name evidence="2" type="ORF">CVS54_00270</name>
</gene>
<feature type="transmembrane region" description="Helical" evidence="1">
    <location>
        <begin position="12"/>
        <end position="38"/>
    </location>
</feature>
<protein>
    <submittedName>
        <fullName evidence="2">Uncharacterized protein</fullName>
    </submittedName>
</protein>
<reference evidence="2 3" key="1">
    <citation type="submission" date="2018-08" db="EMBL/GenBank/DDBJ databases">
        <title>Microbacterium oxydans strain HG3.</title>
        <authorList>
            <person name="ORTET P."/>
        </authorList>
    </citation>
    <scope>NUCLEOTIDE SEQUENCE [LARGE SCALE GENOMIC DNA]</scope>
    <source>
        <strain evidence="2 3">HG3</strain>
    </source>
</reference>
<evidence type="ECO:0000256" key="1">
    <source>
        <dbReference type="SAM" id="Phobius"/>
    </source>
</evidence>
<name>A0A3Q9J1A7_9MICO</name>
<dbReference type="EMBL" id="CP031422">
    <property type="protein sequence ID" value="AZS38973.1"/>
    <property type="molecule type" value="Genomic_DNA"/>
</dbReference>
<dbReference type="Proteomes" id="UP000274841">
    <property type="component" value="Chromosome"/>
</dbReference>
<dbReference type="AlphaFoldDB" id="A0A3Q9J1A7"/>
<dbReference type="KEGG" id="moy:CVS54_00270"/>